<accession>A0ACC1NJU1</accession>
<keyword evidence="2" id="KW-1185">Reference proteome</keyword>
<protein>
    <submittedName>
        <fullName evidence="1">Uncharacterized protein</fullName>
    </submittedName>
</protein>
<proteinExistence type="predicted"/>
<dbReference type="EMBL" id="JANJQO010000358">
    <property type="protein sequence ID" value="KAJ2978618.1"/>
    <property type="molecule type" value="Genomic_DNA"/>
</dbReference>
<comment type="caution">
    <text evidence="1">The sequence shown here is derived from an EMBL/GenBank/DDBJ whole genome shotgun (WGS) entry which is preliminary data.</text>
</comment>
<evidence type="ECO:0000313" key="2">
    <source>
        <dbReference type="Proteomes" id="UP001143910"/>
    </source>
</evidence>
<name>A0ACC1NJU1_9HYPO</name>
<dbReference type="Proteomes" id="UP001143910">
    <property type="component" value="Unassembled WGS sequence"/>
</dbReference>
<evidence type="ECO:0000313" key="1">
    <source>
        <dbReference type="EMBL" id="KAJ2978618.1"/>
    </source>
</evidence>
<gene>
    <name evidence="1" type="ORF">NQ176_g3715</name>
</gene>
<reference evidence="1" key="1">
    <citation type="submission" date="2022-08" db="EMBL/GenBank/DDBJ databases">
        <title>Genome Sequence of Lecanicillium fungicola.</title>
        <authorList>
            <person name="Buettner E."/>
        </authorList>
    </citation>
    <scope>NUCLEOTIDE SEQUENCE</scope>
    <source>
        <strain evidence="1">Babe33</strain>
    </source>
</reference>
<organism evidence="1 2">
    <name type="scientific">Zarea fungicola</name>
    <dbReference type="NCBI Taxonomy" id="93591"/>
    <lineage>
        <taxon>Eukaryota</taxon>
        <taxon>Fungi</taxon>
        <taxon>Dikarya</taxon>
        <taxon>Ascomycota</taxon>
        <taxon>Pezizomycotina</taxon>
        <taxon>Sordariomycetes</taxon>
        <taxon>Hypocreomycetidae</taxon>
        <taxon>Hypocreales</taxon>
        <taxon>Cordycipitaceae</taxon>
        <taxon>Zarea</taxon>
    </lineage>
</organism>
<sequence>MRFSLSATLPVAVAAFAYDAAAQLSGEEVLSSLTGLISTLQSAGDSRVKLQQETPNINTQTVVAFENALHDAFVPVESTIIQNNLSDENNIGTLSDAQQSALCALLPKVTQAGEYAIDGLMKLPTFQDVQGPAFDAEFDLGLILERLSIQFNWVAWSLYSAGAAAKCEDDSFAILQGFSRDLDNLSNYLLY</sequence>